<sequence>MYNVDEIYPVIQRLFAKSINNGYNQISLHQYTDHAGKTLFCKARLKNAQGKKQIFPFHWQDNTGQWVIGEPNFTAFGNQFNGKKPLYLLHLLQNASVVWIFEGEQKAELMANLGYVATTTGGSTSVSGFDVSPLAGKKCILWRDFDKAGINWLKDITSQLGQLSPKCEVIAVDVDKLGLAEKGDIVDYLAGCDTPTMHTKINALPMMSREQFSALSAGGQTSLATALHAQTPANQPPPKIKASDNGASP</sequence>
<gene>
    <name evidence="2" type="ORF">NCTC12877_00197</name>
</gene>
<protein>
    <recommendedName>
        <fullName evidence="4">DNA primase (Bacterial type)</fullName>
    </recommendedName>
</protein>
<accession>A0A378QW15</accession>
<name>A0A378QW15_9GAMM</name>
<evidence type="ECO:0000313" key="3">
    <source>
        <dbReference type="Proteomes" id="UP000254065"/>
    </source>
</evidence>
<keyword evidence="3" id="KW-1185">Reference proteome</keyword>
<proteinExistence type="predicted"/>
<dbReference type="RefSeq" id="WP_029103796.1">
    <property type="nucleotide sequence ID" value="NZ_UGQB01000004.1"/>
</dbReference>
<dbReference type="AlphaFoldDB" id="A0A378QW15"/>
<organism evidence="2 3">
    <name type="scientific">Moraxella caprae</name>
    <dbReference type="NCBI Taxonomy" id="90240"/>
    <lineage>
        <taxon>Bacteria</taxon>
        <taxon>Pseudomonadati</taxon>
        <taxon>Pseudomonadota</taxon>
        <taxon>Gammaproteobacteria</taxon>
        <taxon>Moraxellales</taxon>
        <taxon>Moraxellaceae</taxon>
        <taxon>Moraxella</taxon>
    </lineage>
</organism>
<reference evidence="2 3" key="1">
    <citation type="submission" date="2018-06" db="EMBL/GenBank/DDBJ databases">
        <authorList>
            <consortium name="Pathogen Informatics"/>
            <person name="Doyle S."/>
        </authorList>
    </citation>
    <scope>NUCLEOTIDE SEQUENCE [LARGE SCALE GENOMIC DNA]</scope>
    <source>
        <strain evidence="2 3">NCTC12877</strain>
    </source>
</reference>
<evidence type="ECO:0008006" key="4">
    <source>
        <dbReference type="Google" id="ProtNLM"/>
    </source>
</evidence>
<feature type="region of interest" description="Disordered" evidence="1">
    <location>
        <begin position="228"/>
        <end position="249"/>
    </location>
</feature>
<dbReference type="STRING" id="1122244.GCA_000426885_02462"/>
<dbReference type="EMBL" id="UGQB01000004">
    <property type="protein sequence ID" value="STZ07236.1"/>
    <property type="molecule type" value="Genomic_DNA"/>
</dbReference>
<evidence type="ECO:0000313" key="2">
    <source>
        <dbReference type="EMBL" id="STZ07236.1"/>
    </source>
</evidence>
<evidence type="ECO:0000256" key="1">
    <source>
        <dbReference type="SAM" id="MobiDB-lite"/>
    </source>
</evidence>
<dbReference type="Proteomes" id="UP000254065">
    <property type="component" value="Unassembled WGS sequence"/>
</dbReference>